<organism evidence="2 3">
    <name type="scientific">Thalassoglobus neptunius</name>
    <dbReference type="NCBI Taxonomy" id="1938619"/>
    <lineage>
        <taxon>Bacteria</taxon>
        <taxon>Pseudomonadati</taxon>
        <taxon>Planctomycetota</taxon>
        <taxon>Planctomycetia</taxon>
        <taxon>Planctomycetales</taxon>
        <taxon>Planctomycetaceae</taxon>
        <taxon>Thalassoglobus</taxon>
    </lineage>
</organism>
<keyword evidence="1" id="KW-0732">Signal</keyword>
<dbReference type="Proteomes" id="UP000317243">
    <property type="component" value="Unassembled WGS sequence"/>
</dbReference>
<feature type="signal peptide" evidence="1">
    <location>
        <begin position="1"/>
        <end position="22"/>
    </location>
</feature>
<sequence length="152" mass="16673" precursor="true">MNQTQLFLALALIVSASSQATAGNFLGACKPTGCCETVNCPPCQLVCCPETKAEKVKKHCWEIECEPICVPRVRCPLFDFFRKDQCDQCDAMSANGGSYCNRCADVKMVRKLKKVEYECEKCVVEWKVHRVPVSAGKCCDGAPPALGCTQLP</sequence>
<evidence type="ECO:0000256" key="1">
    <source>
        <dbReference type="SAM" id="SignalP"/>
    </source>
</evidence>
<protein>
    <recommendedName>
        <fullName evidence="4">4Fe-4S ferredoxin-type domain-containing protein</fullName>
    </recommendedName>
</protein>
<evidence type="ECO:0008006" key="4">
    <source>
        <dbReference type="Google" id="ProtNLM"/>
    </source>
</evidence>
<dbReference type="EMBL" id="SIHI01000001">
    <property type="protein sequence ID" value="TWT59011.1"/>
    <property type="molecule type" value="Genomic_DNA"/>
</dbReference>
<evidence type="ECO:0000313" key="3">
    <source>
        <dbReference type="Proteomes" id="UP000317243"/>
    </source>
</evidence>
<gene>
    <name evidence="2" type="ORF">KOR42_23990</name>
</gene>
<evidence type="ECO:0000313" key="2">
    <source>
        <dbReference type="EMBL" id="TWT59011.1"/>
    </source>
</evidence>
<accession>A0A5C5X9E7</accession>
<feature type="chain" id="PRO_5022887968" description="4Fe-4S ferredoxin-type domain-containing protein" evidence="1">
    <location>
        <begin position="23"/>
        <end position="152"/>
    </location>
</feature>
<proteinExistence type="predicted"/>
<name>A0A5C5X9E7_9PLAN</name>
<comment type="caution">
    <text evidence="2">The sequence shown here is derived from an EMBL/GenBank/DDBJ whole genome shotgun (WGS) entry which is preliminary data.</text>
</comment>
<reference evidence="2 3" key="1">
    <citation type="submission" date="2019-02" db="EMBL/GenBank/DDBJ databases">
        <title>Deep-cultivation of Planctomycetes and their phenomic and genomic characterization uncovers novel biology.</title>
        <authorList>
            <person name="Wiegand S."/>
            <person name="Jogler M."/>
            <person name="Boedeker C."/>
            <person name="Pinto D."/>
            <person name="Vollmers J."/>
            <person name="Rivas-Marin E."/>
            <person name="Kohn T."/>
            <person name="Peeters S.H."/>
            <person name="Heuer A."/>
            <person name="Rast P."/>
            <person name="Oberbeckmann S."/>
            <person name="Bunk B."/>
            <person name="Jeske O."/>
            <person name="Meyerdierks A."/>
            <person name="Storesund J.E."/>
            <person name="Kallscheuer N."/>
            <person name="Luecker S."/>
            <person name="Lage O.M."/>
            <person name="Pohl T."/>
            <person name="Merkel B.J."/>
            <person name="Hornburger P."/>
            <person name="Mueller R.-W."/>
            <person name="Bruemmer F."/>
            <person name="Labrenz M."/>
            <person name="Spormann A.M."/>
            <person name="Op Den Camp H."/>
            <person name="Overmann J."/>
            <person name="Amann R."/>
            <person name="Jetten M.S.M."/>
            <person name="Mascher T."/>
            <person name="Medema M.H."/>
            <person name="Devos D.P."/>
            <person name="Kaster A.-K."/>
            <person name="Ovreas L."/>
            <person name="Rohde M."/>
            <person name="Galperin M.Y."/>
            <person name="Jogler C."/>
        </authorList>
    </citation>
    <scope>NUCLEOTIDE SEQUENCE [LARGE SCALE GENOMIC DNA]</scope>
    <source>
        <strain evidence="2 3">KOR42</strain>
    </source>
</reference>
<dbReference type="AlphaFoldDB" id="A0A5C5X9E7"/>
<keyword evidence="3" id="KW-1185">Reference proteome</keyword>